<dbReference type="VEuPathDB" id="FungiDB:CC77DRAFT_1096367"/>
<keyword evidence="2" id="KW-1133">Transmembrane helix</keyword>
<keyword evidence="2" id="KW-0812">Transmembrane</keyword>
<protein>
    <submittedName>
        <fullName evidence="3">Uncharacterized protein</fullName>
    </submittedName>
</protein>
<organism evidence="3 4">
    <name type="scientific">Alternaria alternata</name>
    <name type="common">Alternaria rot fungus</name>
    <name type="synonym">Torula alternata</name>
    <dbReference type="NCBI Taxonomy" id="5599"/>
    <lineage>
        <taxon>Eukaryota</taxon>
        <taxon>Fungi</taxon>
        <taxon>Dikarya</taxon>
        <taxon>Ascomycota</taxon>
        <taxon>Pezizomycotina</taxon>
        <taxon>Dothideomycetes</taxon>
        <taxon>Pleosporomycetidae</taxon>
        <taxon>Pleosporales</taxon>
        <taxon>Pleosporineae</taxon>
        <taxon>Pleosporaceae</taxon>
        <taxon>Alternaria</taxon>
        <taxon>Alternaria sect. Alternaria</taxon>
        <taxon>Alternaria alternata complex</taxon>
    </lineage>
</organism>
<keyword evidence="2" id="KW-0472">Membrane</keyword>
<proteinExistence type="predicted"/>
<feature type="transmembrane region" description="Helical" evidence="2">
    <location>
        <begin position="211"/>
        <end position="233"/>
    </location>
</feature>
<evidence type="ECO:0000313" key="4">
    <source>
        <dbReference type="Proteomes" id="UP000291422"/>
    </source>
</evidence>
<reference evidence="4" key="1">
    <citation type="journal article" date="2019" name="bioRxiv">
        <title>Genomics, evolutionary history and diagnostics of the Alternaria alternata species group including apple and Asian pear pathotypes.</title>
        <authorList>
            <person name="Armitage A.D."/>
            <person name="Cockerton H.M."/>
            <person name="Sreenivasaprasad S."/>
            <person name="Woodhall J.W."/>
            <person name="Lane C.R."/>
            <person name="Harrison R.J."/>
            <person name="Clarkson J.P."/>
        </authorList>
    </citation>
    <scope>NUCLEOTIDE SEQUENCE [LARGE SCALE GENOMIC DNA]</scope>
    <source>
        <strain evidence="4">FERA 1177</strain>
    </source>
</reference>
<gene>
    <name evidence="3" type="ORF">AA0117_g4538</name>
</gene>
<dbReference type="AlphaFoldDB" id="A0A4Q4NMG4"/>
<dbReference type="EMBL" id="PDXD01000007">
    <property type="protein sequence ID" value="RYN78696.1"/>
    <property type="molecule type" value="Genomic_DNA"/>
</dbReference>
<name>A0A4Q4NMG4_ALTAL</name>
<evidence type="ECO:0000313" key="3">
    <source>
        <dbReference type="EMBL" id="RYN78696.1"/>
    </source>
</evidence>
<evidence type="ECO:0000256" key="2">
    <source>
        <dbReference type="SAM" id="Phobius"/>
    </source>
</evidence>
<comment type="caution">
    <text evidence="3">The sequence shown here is derived from an EMBL/GenBank/DDBJ whole genome shotgun (WGS) entry which is preliminary data.</text>
</comment>
<accession>A0A4Q4NMG4</accession>
<sequence>MGITLHENRPIEVSPDQGIQKMITSNCTEQLPDTMAPPEVTVTSVANMIRPRSSTTCEPTTFNPDNFNKTDARTAASSIYATLSGSTKLQLLGPRLEITGPELLSSYHTDASKAWTTRDSSTPLVLSDTQFHRPSPERVSSAFPSELPPRPLSKRSFLQQLANPSAHPTHAAHANETVSHEHNFGNADIELGAFGQEVSLHDTDRLRWLKFWGLMLIGVVLSMAIGILIYSLVRQTEEDDLG</sequence>
<feature type="region of interest" description="Disordered" evidence="1">
    <location>
        <begin position="126"/>
        <end position="150"/>
    </location>
</feature>
<dbReference type="Proteomes" id="UP000291422">
    <property type="component" value="Unassembled WGS sequence"/>
</dbReference>
<evidence type="ECO:0000256" key="1">
    <source>
        <dbReference type="SAM" id="MobiDB-lite"/>
    </source>
</evidence>